<protein>
    <submittedName>
        <fullName evidence="1">Uncharacterized protein</fullName>
    </submittedName>
</protein>
<sequence>MNTAKLVNSALTGGGLIYPENLNVIIGNENKGYPKGYVLDANATLSLAGQAS</sequence>
<dbReference type="EMBL" id="BK016062">
    <property type="protein sequence ID" value="DAF92067.1"/>
    <property type="molecule type" value="Genomic_DNA"/>
</dbReference>
<proteinExistence type="predicted"/>
<organism evidence="1">
    <name type="scientific">Podoviridae sp. ctZkC8</name>
    <dbReference type="NCBI Taxonomy" id="2825259"/>
    <lineage>
        <taxon>Viruses</taxon>
        <taxon>Duplodnaviria</taxon>
        <taxon>Heunggongvirae</taxon>
        <taxon>Uroviricota</taxon>
        <taxon>Caudoviricetes</taxon>
    </lineage>
</organism>
<accession>A0A8S5UCB0</accession>
<reference evidence="1" key="1">
    <citation type="journal article" date="2021" name="Proc. Natl. Acad. Sci. U.S.A.">
        <title>A Catalog of Tens of Thousands of Viruses from Human Metagenomes Reveals Hidden Associations with Chronic Diseases.</title>
        <authorList>
            <person name="Tisza M.J."/>
            <person name="Buck C.B."/>
        </authorList>
    </citation>
    <scope>NUCLEOTIDE SEQUENCE</scope>
    <source>
        <strain evidence="1">CtZkC8</strain>
    </source>
</reference>
<evidence type="ECO:0000313" key="1">
    <source>
        <dbReference type="EMBL" id="DAF92067.1"/>
    </source>
</evidence>
<name>A0A8S5UCB0_9CAUD</name>